<dbReference type="Pfam" id="PF01569">
    <property type="entry name" value="PAP2"/>
    <property type="match status" value="1"/>
</dbReference>
<dbReference type="Gene3D" id="1.20.144.10">
    <property type="entry name" value="Phosphatidic acid phosphatase type 2/haloperoxidase"/>
    <property type="match status" value="1"/>
</dbReference>
<evidence type="ECO:0000256" key="1">
    <source>
        <dbReference type="SAM" id="SignalP"/>
    </source>
</evidence>
<dbReference type="InterPro" id="IPR036938">
    <property type="entry name" value="PAP2/HPO_sf"/>
</dbReference>
<dbReference type="Proteomes" id="UP000252249">
    <property type="component" value="Unassembled WGS sequence"/>
</dbReference>
<sequence>MKHVLCFFIALCSISVYSQNEFYFKEKDSTTTWDLFKYDTKNMVQGVGHAFSRPLHWKKKDFKNLTTIAVGVFALSLADEEVNRFAARQLDGVPQLGRDIGFRFGKPQTFFLINSGLYGYGLLTKNEAIRKTSVLIISSAATAGIIQSFAKNAFGRSRPTANEGNKKFHPFSSESFQHSFPSGHTILSVTMAHAIAKQFDNIWLKVGTYTLGSITPVSRILEGAHWLTDVAAGAVISIVVVDSIDKFLFKKEAYAYKREKQINWNFAVSGNQIGFIGTF</sequence>
<reference evidence="3 4" key="1">
    <citation type="submission" date="2018-07" db="EMBL/GenBank/DDBJ databases">
        <title>Oceanihabitans testaceum sp. nov., isolated from marine sediment.</title>
        <authorList>
            <person name="Li C.-M."/>
        </authorList>
    </citation>
    <scope>NUCLEOTIDE SEQUENCE [LARGE SCALE GENOMIC DNA]</scope>
    <source>
        <strain evidence="3 4">S9-10</strain>
    </source>
</reference>
<evidence type="ECO:0000259" key="2">
    <source>
        <dbReference type="SMART" id="SM00014"/>
    </source>
</evidence>
<dbReference type="PANTHER" id="PTHR14969:SF13">
    <property type="entry name" value="AT30094P"/>
    <property type="match status" value="1"/>
</dbReference>
<dbReference type="InterPro" id="IPR000326">
    <property type="entry name" value="PAP2/HPO"/>
</dbReference>
<dbReference type="OrthoDB" id="9773582at2"/>
<accession>A0A368P3S8</accession>
<gene>
    <name evidence="3" type="ORF">DU428_11705</name>
</gene>
<feature type="domain" description="Phosphatidic acid phosphatase type 2/haloperoxidase" evidence="2">
    <location>
        <begin position="136"/>
        <end position="245"/>
    </location>
</feature>
<proteinExistence type="predicted"/>
<evidence type="ECO:0000313" key="3">
    <source>
        <dbReference type="EMBL" id="RCU56555.1"/>
    </source>
</evidence>
<dbReference type="SMART" id="SM00014">
    <property type="entry name" value="acidPPc"/>
    <property type="match status" value="1"/>
</dbReference>
<feature type="signal peptide" evidence="1">
    <location>
        <begin position="1"/>
        <end position="18"/>
    </location>
</feature>
<keyword evidence="1" id="KW-0732">Signal</keyword>
<organism evidence="3 4">
    <name type="scientific">Oceanihabitans sediminis</name>
    <dbReference type="NCBI Taxonomy" id="1812012"/>
    <lineage>
        <taxon>Bacteria</taxon>
        <taxon>Pseudomonadati</taxon>
        <taxon>Bacteroidota</taxon>
        <taxon>Flavobacteriia</taxon>
        <taxon>Flavobacteriales</taxon>
        <taxon>Flavobacteriaceae</taxon>
        <taxon>Oceanihabitans</taxon>
    </lineage>
</organism>
<dbReference type="SUPFAM" id="SSF48317">
    <property type="entry name" value="Acid phosphatase/Vanadium-dependent haloperoxidase"/>
    <property type="match status" value="1"/>
</dbReference>
<dbReference type="RefSeq" id="WP_113966673.1">
    <property type="nucleotide sequence ID" value="NZ_QNRP01000008.1"/>
</dbReference>
<dbReference type="EMBL" id="QPIG01000005">
    <property type="protein sequence ID" value="RCU56555.1"/>
    <property type="molecule type" value="Genomic_DNA"/>
</dbReference>
<evidence type="ECO:0000313" key="4">
    <source>
        <dbReference type="Proteomes" id="UP000252249"/>
    </source>
</evidence>
<comment type="caution">
    <text evidence="3">The sequence shown here is derived from an EMBL/GenBank/DDBJ whole genome shotgun (WGS) entry which is preliminary data.</text>
</comment>
<name>A0A368P3S8_9FLAO</name>
<dbReference type="PANTHER" id="PTHR14969">
    <property type="entry name" value="SPHINGOSINE-1-PHOSPHATE PHOSPHOHYDROLASE"/>
    <property type="match status" value="1"/>
</dbReference>
<protein>
    <submittedName>
        <fullName evidence="3">Phosphatase PAP2 family protein</fullName>
    </submittedName>
</protein>
<keyword evidence="4" id="KW-1185">Reference proteome</keyword>
<dbReference type="AlphaFoldDB" id="A0A368P3S8"/>
<feature type="chain" id="PRO_5017001031" evidence="1">
    <location>
        <begin position="19"/>
        <end position="279"/>
    </location>
</feature>